<evidence type="ECO:0000313" key="3">
    <source>
        <dbReference type="Proteomes" id="UP001253287"/>
    </source>
</evidence>
<name>A0AAW8WP80_9LACO</name>
<accession>A0AAW8WP80</accession>
<organism evidence="2 3">
    <name type="scientific">Lactobacillus crispatus</name>
    <dbReference type="NCBI Taxonomy" id="47770"/>
    <lineage>
        <taxon>Bacteria</taxon>
        <taxon>Bacillati</taxon>
        <taxon>Bacillota</taxon>
        <taxon>Bacilli</taxon>
        <taxon>Lactobacillales</taxon>
        <taxon>Lactobacillaceae</taxon>
        <taxon>Lactobacillus</taxon>
    </lineage>
</organism>
<feature type="transmembrane region" description="Helical" evidence="1">
    <location>
        <begin position="12"/>
        <end position="36"/>
    </location>
</feature>
<protein>
    <submittedName>
        <fullName evidence="2">Uncharacterized protein</fullName>
    </submittedName>
</protein>
<feature type="transmembrane region" description="Helical" evidence="1">
    <location>
        <begin position="79"/>
        <end position="103"/>
    </location>
</feature>
<gene>
    <name evidence="2" type="ORF">RON39_07445</name>
</gene>
<keyword evidence="1" id="KW-0472">Membrane</keyword>
<dbReference type="Proteomes" id="UP001253287">
    <property type="component" value="Unassembled WGS sequence"/>
</dbReference>
<keyword evidence="1" id="KW-0812">Transmembrane</keyword>
<evidence type="ECO:0000256" key="1">
    <source>
        <dbReference type="SAM" id="Phobius"/>
    </source>
</evidence>
<feature type="transmembrane region" description="Helical" evidence="1">
    <location>
        <begin position="48"/>
        <end position="73"/>
    </location>
</feature>
<proteinExistence type="predicted"/>
<dbReference type="AlphaFoldDB" id="A0AAW8WP80"/>
<dbReference type="EMBL" id="JAVTXN010000037">
    <property type="protein sequence ID" value="MDT9609958.1"/>
    <property type="molecule type" value="Genomic_DNA"/>
</dbReference>
<sequence length="108" mass="11892">MSLHDLTGLYAVILILFAIVAGIELGAIALTADYYLPIGKKYAINMRNLLILVMLLIIATGVMVIHFFAYSLISSTAVYIMFAIIGIIEAVILIRLVLPFLVIRKPLN</sequence>
<reference evidence="2" key="1">
    <citation type="submission" date="2023-08" db="EMBL/GenBank/DDBJ databases">
        <title>Lactobacillus from the Female Urinary Tract.</title>
        <authorList>
            <person name="Stegman N."/>
            <person name="Jackson B."/>
            <person name="Steiling M."/>
            <person name="Sedano C."/>
            <person name="Wolfe A."/>
            <person name="Putonti C."/>
        </authorList>
    </citation>
    <scope>NUCLEOTIDE SEQUENCE</scope>
    <source>
        <strain evidence="2">UMB5661</strain>
    </source>
</reference>
<dbReference type="RefSeq" id="WP_118992422.1">
    <property type="nucleotide sequence ID" value="NZ_CP083391.1"/>
</dbReference>
<evidence type="ECO:0000313" key="2">
    <source>
        <dbReference type="EMBL" id="MDT9609958.1"/>
    </source>
</evidence>
<keyword evidence="1" id="KW-1133">Transmembrane helix</keyword>
<comment type="caution">
    <text evidence="2">The sequence shown here is derived from an EMBL/GenBank/DDBJ whole genome shotgun (WGS) entry which is preliminary data.</text>
</comment>